<reference evidence="12" key="1">
    <citation type="submission" date="2020-03" db="EMBL/GenBank/DDBJ databases">
        <title>Castanea mollissima Vanexum genome sequencing.</title>
        <authorList>
            <person name="Staton M."/>
        </authorList>
    </citation>
    <scope>NUCLEOTIDE SEQUENCE</scope>
    <source>
        <tissue evidence="12">Leaf</tissue>
    </source>
</reference>
<comment type="subcellular location">
    <subcellularLocation>
        <location evidence="1 9">Nucleus</location>
    </subcellularLocation>
</comment>
<feature type="domain" description="B box-type" evidence="10">
    <location>
        <begin position="57"/>
        <end position="101"/>
    </location>
</feature>
<dbReference type="PANTHER" id="PTHR31717">
    <property type="entry name" value="ZINC FINGER PROTEIN CONSTANS-LIKE 10"/>
    <property type="match status" value="1"/>
</dbReference>
<evidence type="ECO:0000256" key="9">
    <source>
        <dbReference type="PROSITE-ProRule" id="PRU00357"/>
    </source>
</evidence>
<evidence type="ECO:0000259" key="10">
    <source>
        <dbReference type="PROSITE" id="PS50119"/>
    </source>
</evidence>
<dbReference type="OrthoDB" id="1588981at2759"/>
<evidence type="ECO:0000256" key="2">
    <source>
        <dbReference type="ARBA" id="ARBA00010024"/>
    </source>
</evidence>
<dbReference type="InterPro" id="IPR000315">
    <property type="entry name" value="Znf_B-box"/>
</dbReference>
<comment type="similarity">
    <text evidence="2">Belongs to the CONSTANS family.</text>
</comment>
<evidence type="ECO:0000313" key="12">
    <source>
        <dbReference type="EMBL" id="KAF3943611.1"/>
    </source>
</evidence>
<feature type="domain" description="CCT" evidence="11">
    <location>
        <begin position="464"/>
        <end position="506"/>
    </location>
</feature>
<name>A0A8J4Q752_9ROSI</name>
<sequence length="520" mass="58481">MLKAPVKDPLRYLIAPMESLHYSCSKLQILDNLGGTFMMVIDSLKVHSANALSSRHLRSLLCDLCRYRPAHVRCTDHRMFMCRSCDRSLHDGTSQHQKQVISSYMGCPSAKDFAALWGFELNELGNSTRPDHFSSTSHISEDSSVVNLAIPRQSCSQIGGPSVLCAVNPATLGSSTESEVGSSSQQSKIYKGQQQHSSHIMQQILDLKRLQLTHGSNLLPMIRGKEQTDISSLIHYNPEFDENLDRHSQLSQDSSLLELKVETLPFTFSQMEHLPSSSNVGLPVPGESFWQCKSPIQSSQLWSQNMQDLGVCEELYNEDFNIPDVDLTFRNFEELFGGDQDPIRSLLDDKDISCSSIERDFSHDTSEYVHLRAMEDVASSVYITHSAHMEKDMGPSSQVHNLSRSMDCPCPIQPSYSTLSFSVSRFSAESNGTDCLDSGLSPYTIGGEPSNNSPELDGAHLEAREIAMMRYKEKKKSRLHEKQIRYPARKARADVRKRVKGRFVKKENYDSDFIDVTQSY</sequence>
<dbReference type="CDD" id="cd19821">
    <property type="entry name" value="Bbox1_BBX-like"/>
    <property type="match status" value="1"/>
</dbReference>
<evidence type="ECO:0000256" key="3">
    <source>
        <dbReference type="ARBA" id="ARBA00022723"/>
    </source>
</evidence>
<dbReference type="PROSITE" id="PS50119">
    <property type="entry name" value="ZF_BBOX"/>
    <property type="match status" value="1"/>
</dbReference>
<keyword evidence="6" id="KW-0862">Zinc</keyword>
<evidence type="ECO:0000256" key="7">
    <source>
        <dbReference type="ARBA" id="ARBA00023242"/>
    </source>
</evidence>
<protein>
    <submittedName>
        <fullName evidence="12">Uncharacterized protein</fullName>
    </submittedName>
</protein>
<keyword evidence="13" id="KW-1185">Reference proteome</keyword>
<dbReference type="Pfam" id="PF06203">
    <property type="entry name" value="CCT"/>
    <property type="match status" value="1"/>
</dbReference>
<evidence type="ECO:0000256" key="1">
    <source>
        <dbReference type="ARBA" id="ARBA00004123"/>
    </source>
</evidence>
<evidence type="ECO:0000313" key="13">
    <source>
        <dbReference type="Proteomes" id="UP000737018"/>
    </source>
</evidence>
<dbReference type="SMART" id="SM00336">
    <property type="entry name" value="BBOX"/>
    <property type="match status" value="1"/>
</dbReference>
<dbReference type="Proteomes" id="UP000737018">
    <property type="component" value="Unassembled WGS sequence"/>
</dbReference>
<proteinExistence type="inferred from homology"/>
<dbReference type="GO" id="GO:0005634">
    <property type="term" value="C:nucleus"/>
    <property type="evidence" value="ECO:0007669"/>
    <property type="project" value="UniProtKB-SubCell"/>
</dbReference>
<dbReference type="GO" id="GO:0006355">
    <property type="term" value="P:regulation of DNA-templated transcription"/>
    <property type="evidence" value="ECO:0007669"/>
    <property type="project" value="UniProtKB-ARBA"/>
</dbReference>
<accession>A0A8J4Q752</accession>
<dbReference type="InterPro" id="IPR049808">
    <property type="entry name" value="CONSTANS-like_Bbox1"/>
</dbReference>
<keyword evidence="7 9" id="KW-0539">Nucleus</keyword>
<evidence type="ECO:0000256" key="4">
    <source>
        <dbReference type="ARBA" id="ARBA00022737"/>
    </source>
</evidence>
<dbReference type="EMBL" id="JRKL02012846">
    <property type="protein sequence ID" value="KAF3943611.1"/>
    <property type="molecule type" value="Genomic_DNA"/>
</dbReference>
<evidence type="ECO:0000256" key="8">
    <source>
        <dbReference type="PROSITE-ProRule" id="PRU00024"/>
    </source>
</evidence>
<evidence type="ECO:0000259" key="11">
    <source>
        <dbReference type="PROSITE" id="PS51017"/>
    </source>
</evidence>
<gene>
    <name evidence="12" type="ORF">CMV_029850</name>
</gene>
<keyword evidence="5 8" id="KW-0863">Zinc-finger</keyword>
<organism evidence="12 13">
    <name type="scientific">Castanea mollissima</name>
    <name type="common">Chinese chestnut</name>
    <dbReference type="NCBI Taxonomy" id="60419"/>
    <lineage>
        <taxon>Eukaryota</taxon>
        <taxon>Viridiplantae</taxon>
        <taxon>Streptophyta</taxon>
        <taxon>Embryophyta</taxon>
        <taxon>Tracheophyta</taxon>
        <taxon>Spermatophyta</taxon>
        <taxon>Magnoliopsida</taxon>
        <taxon>eudicotyledons</taxon>
        <taxon>Gunneridae</taxon>
        <taxon>Pentapetalae</taxon>
        <taxon>rosids</taxon>
        <taxon>fabids</taxon>
        <taxon>Fagales</taxon>
        <taxon>Fagaceae</taxon>
        <taxon>Castanea</taxon>
    </lineage>
</organism>
<dbReference type="PROSITE" id="PS51017">
    <property type="entry name" value="CCT"/>
    <property type="match status" value="1"/>
</dbReference>
<comment type="caution">
    <text evidence="12">The sequence shown here is derived from an EMBL/GenBank/DDBJ whole genome shotgun (WGS) entry which is preliminary data.</text>
</comment>
<dbReference type="PANTHER" id="PTHR31717:SF40">
    <property type="entry name" value="ZINC FINGER PROTEIN CONSTANS-LIKE 10"/>
    <property type="match status" value="1"/>
</dbReference>
<dbReference type="GO" id="GO:0008270">
    <property type="term" value="F:zinc ion binding"/>
    <property type="evidence" value="ECO:0007669"/>
    <property type="project" value="UniProtKB-KW"/>
</dbReference>
<evidence type="ECO:0000256" key="6">
    <source>
        <dbReference type="ARBA" id="ARBA00022833"/>
    </source>
</evidence>
<keyword evidence="4" id="KW-0677">Repeat</keyword>
<keyword evidence="3" id="KW-0479">Metal-binding</keyword>
<evidence type="ECO:0000256" key="5">
    <source>
        <dbReference type="ARBA" id="ARBA00022771"/>
    </source>
</evidence>
<dbReference type="InterPro" id="IPR010402">
    <property type="entry name" value="CCT_domain"/>
</dbReference>
<dbReference type="AlphaFoldDB" id="A0A8J4Q752"/>